<name>A0A921JRH1_9ACTN</name>
<dbReference type="SFLD" id="SFLDS00003">
    <property type="entry name" value="Haloacid_Dehalogenase"/>
    <property type="match status" value="1"/>
</dbReference>
<dbReference type="GO" id="GO:0008967">
    <property type="term" value="F:phosphoglycolate phosphatase activity"/>
    <property type="evidence" value="ECO:0007669"/>
    <property type="project" value="TreeGrafter"/>
</dbReference>
<evidence type="ECO:0000313" key="1">
    <source>
        <dbReference type="EMBL" id="HJE52519.1"/>
    </source>
</evidence>
<dbReference type="PANTHER" id="PTHR43434">
    <property type="entry name" value="PHOSPHOGLYCOLATE PHOSPHATASE"/>
    <property type="match status" value="1"/>
</dbReference>
<dbReference type="PANTHER" id="PTHR43434:SF1">
    <property type="entry name" value="PHOSPHOGLYCOLATE PHOSPHATASE"/>
    <property type="match status" value="1"/>
</dbReference>
<dbReference type="SFLD" id="SFLDG01135">
    <property type="entry name" value="C1.5.6:_HAD__Beta-PGM__Phospha"/>
    <property type="match status" value="1"/>
</dbReference>
<dbReference type="Gene3D" id="3.40.50.1000">
    <property type="entry name" value="HAD superfamily/HAD-like"/>
    <property type="match status" value="1"/>
</dbReference>
<dbReference type="InterPro" id="IPR041492">
    <property type="entry name" value="HAD_2"/>
</dbReference>
<dbReference type="EMBL" id="DYZF01000284">
    <property type="protein sequence ID" value="HJE52519.1"/>
    <property type="molecule type" value="Genomic_DNA"/>
</dbReference>
<dbReference type="SFLD" id="SFLDG01129">
    <property type="entry name" value="C1.5:_HAD__Beta-PGM__Phosphata"/>
    <property type="match status" value="1"/>
</dbReference>
<keyword evidence="1" id="KW-0378">Hydrolase</keyword>
<accession>A0A921JRH1</accession>
<reference evidence="1" key="2">
    <citation type="submission" date="2021-09" db="EMBL/GenBank/DDBJ databases">
        <authorList>
            <person name="Gilroy R."/>
        </authorList>
    </citation>
    <scope>NUCLEOTIDE SEQUENCE</scope>
    <source>
        <strain evidence="1">ChiGjej3B3-7470</strain>
    </source>
</reference>
<evidence type="ECO:0000313" key="2">
    <source>
        <dbReference type="Proteomes" id="UP000712713"/>
    </source>
</evidence>
<sequence>MTRAILFDLDGTLTDTVPIIARTISQALVDNGIACQPEDVYPLIGRPTEVAFRALHDFDDDAQLERIIAEYRVAADAEVESAGAELVLPGVHAMLEDLRADGFAVGIVTAKATATATHLLRNAGLDGLFDTVISTDDVANGKPAPDAAVLGLDRLGAEAAQTWYVGDALTDMEMAKAAGMRAMGITTGAARRQELLDAGADVVVDHASEVLPLARMV</sequence>
<dbReference type="AlphaFoldDB" id="A0A921JRH1"/>
<protein>
    <submittedName>
        <fullName evidence="1">HAD family hydrolase</fullName>
    </submittedName>
</protein>
<dbReference type="InterPro" id="IPR050155">
    <property type="entry name" value="HAD-like_hydrolase_sf"/>
</dbReference>
<dbReference type="InterPro" id="IPR023214">
    <property type="entry name" value="HAD_sf"/>
</dbReference>
<gene>
    <name evidence="1" type="ORF">K8V15_11200</name>
</gene>
<dbReference type="InterPro" id="IPR006439">
    <property type="entry name" value="HAD-SF_hydro_IA"/>
</dbReference>
<dbReference type="InterPro" id="IPR036412">
    <property type="entry name" value="HAD-like_sf"/>
</dbReference>
<dbReference type="GO" id="GO:0005829">
    <property type="term" value="C:cytosol"/>
    <property type="evidence" value="ECO:0007669"/>
    <property type="project" value="TreeGrafter"/>
</dbReference>
<dbReference type="Proteomes" id="UP000712713">
    <property type="component" value="Unassembled WGS sequence"/>
</dbReference>
<dbReference type="NCBIfam" id="TIGR01509">
    <property type="entry name" value="HAD-SF-IA-v3"/>
    <property type="match status" value="1"/>
</dbReference>
<proteinExistence type="predicted"/>
<dbReference type="NCBIfam" id="TIGR01549">
    <property type="entry name" value="HAD-SF-IA-v1"/>
    <property type="match status" value="1"/>
</dbReference>
<dbReference type="Pfam" id="PF13419">
    <property type="entry name" value="HAD_2"/>
    <property type="match status" value="1"/>
</dbReference>
<comment type="caution">
    <text evidence="1">The sequence shown here is derived from an EMBL/GenBank/DDBJ whole genome shotgun (WGS) entry which is preliminary data.</text>
</comment>
<dbReference type="Gene3D" id="1.10.150.240">
    <property type="entry name" value="Putative phosphatase, domain 2"/>
    <property type="match status" value="1"/>
</dbReference>
<dbReference type="InterPro" id="IPR023198">
    <property type="entry name" value="PGP-like_dom2"/>
</dbReference>
<organism evidence="1 2">
    <name type="scientific">Tessaracoccus flavescens</name>
    <dbReference type="NCBI Taxonomy" id="399497"/>
    <lineage>
        <taxon>Bacteria</taxon>
        <taxon>Bacillati</taxon>
        <taxon>Actinomycetota</taxon>
        <taxon>Actinomycetes</taxon>
        <taxon>Propionibacteriales</taxon>
        <taxon>Propionibacteriaceae</taxon>
        <taxon>Tessaracoccus</taxon>
    </lineage>
</organism>
<dbReference type="SUPFAM" id="SSF56784">
    <property type="entry name" value="HAD-like"/>
    <property type="match status" value="1"/>
</dbReference>
<reference evidence="1" key="1">
    <citation type="journal article" date="2021" name="PeerJ">
        <title>Extensive microbial diversity within the chicken gut microbiome revealed by metagenomics and culture.</title>
        <authorList>
            <person name="Gilroy R."/>
            <person name="Ravi A."/>
            <person name="Getino M."/>
            <person name="Pursley I."/>
            <person name="Horton D.L."/>
            <person name="Alikhan N.F."/>
            <person name="Baker D."/>
            <person name="Gharbi K."/>
            <person name="Hall N."/>
            <person name="Watson M."/>
            <person name="Adriaenssens E.M."/>
            <person name="Foster-Nyarko E."/>
            <person name="Jarju S."/>
            <person name="Secka A."/>
            <person name="Antonio M."/>
            <person name="Oren A."/>
            <person name="Chaudhuri R.R."/>
            <person name="La Ragione R."/>
            <person name="Hildebrand F."/>
            <person name="Pallen M.J."/>
        </authorList>
    </citation>
    <scope>NUCLEOTIDE SEQUENCE</scope>
    <source>
        <strain evidence="1">ChiGjej3B3-7470</strain>
    </source>
</reference>
<dbReference type="GO" id="GO:0006281">
    <property type="term" value="P:DNA repair"/>
    <property type="evidence" value="ECO:0007669"/>
    <property type="project" value="TreeGrafter"/>
</dbReference>